<dbReference type="InterPro" id="IPR035986">
    <property type="entry name" value="PKD_dom_sf"/>
</dbReference>
<sequence length="317" mass="33906">VNITKLIQHFLISAVILSMGMAQNFSATVTFTGDGSPRGLTFGFSADATDDYDEGNCSNPEISNYDECLDSGAEWILDAYAPPAPPPPTFDAALGWGGDRYYNQILAGDGNLSEHEYDIQLAYPSDNLITVSWDNTGWNVLMQSVLLQDAFGGVMINVDMITENSLTLDNPAFTGLKLKVTPAEEVEATPPEASFSVDQSSGYAGVTVFTFTDSSTPGDAPIGTWSWFFGDATTSAEQNPTHIFQSEGSYTVGLNVTDENGQIGSYTLETPIAIDPSPPVADAGSDTSVFEFSELTLSGASSYDPDGEIISYAWYLT</sequence>
<protein>
    <recommendedName>
        <fullName evidence="1">PKD domain-containing protein</fullName>
    </recommendedName>
</protein>
<dbReference type="InterPro" id="IPR013783">
    <property type="entry name" value="Ig-like_fold"/>
</dbReference>
<dbReference type="EMBL" id="UINC01109490">
    <property type="protein sequence ID" value="SVC76356.1"/>
    <property type="molecule type" value="Genomic_DNA"/>
</dbReference>
<feature type="non-terminal residue" evidence="2">
    <location>
        <position position="317"/>
    </location>
</feature>
<accession>A0A382PT05</accession>
<feature type="domain" description="PKD" evidence="1">
    <location>
        <begin position="190"/>
        <end position="272"/>
    </location>
</feature>
<dbReference type="Gene3D" id="2.60.40.10">
    <property type="entry name" value="Immunoglobulins"/>
    <property type="match status" value="2"/>
</dbReference>
<dbReference type="InterPro" id="IPR022409">
    <property type="entry name" value="PKD/Chitinase_dom"/>
</dbReference>
<dbReference type="SUPFAM" id="SSF49299">
    <property type="entry name" value="PKD domain"/>
    <property type="match status" value="1"/>
</dbReference>
<gene>
    <name evidence="2" type="ORF">METZ01_LOCUS329210</name>
</gene>
<dbReference type="AlphaFoldDB" id="A0A382PT05"/>
<feature type="non-terminal residue" evidence="2">
    <location>
        <position position="1"/>
    </location>
</feature>
<dbReference type="SMART" id="SM00089">
    <property type="entry name" value="PKD"/>
    <property type="match status" value="1"/>
</dbReference>
<dbReference type="PROSITE" id="PS50093">
    <property type="entry name" value="PKD"/>
    <property type="match status" value="1"/>
</dbReference>
<dbReference type="CDD" id="cd00146">
    <property type="entry name" value="PKD"/>
    <property type="match status" value="1"/>
</dbReference>
<proteinExistence type="predicted"/>
<dbReference type="Pfam" id="PF18911">
    <property type="entry name" value="PKD_4"/>
    <property type="match status" value="1"/>
</dbReference>
<organism evidence="2">
    <name type="scientific">marine metagenome</name>
    <dbReference type="NCBI Taxonomy" id="408172"/>
    <lineage>
        <taxon>unclassified sequences</taxon>
        <taxon>metagenomes</taxon>
        <taxon>ecological metagenomes</taxon>
    </lineage>
</organism>
<evidence type="ECO:0000259" key="1">
    <source>
        <dbReference type="PROSITE" id="PS50093"/>
    </source>
</evidence>
<name>A0A382PT05_9ZZZZ</name>
<dbReference type="InterPro" id="IPR000601">
    <property type="entry name" value="PKD_dom"/>
</dbReference>
<reference evidence="2" key="1">
    <citation type="submission" date="2018-05" db="EMBL/GenBank/DDBJ databases">
        <authorList>
            <person name="Lanie J.A."/>
            <person name="Ng W.-L."/>
            <person name="Kazmierczak K.M."/>
            <person name="Andrzejewski T.M."/>
            <person name="Davidsen T.M."/>
            <person name="Wayne K.J."/>
            <person name="Tettelin H."/>
            <person name="Glass J.I."/>
            <person name="Rusch D."/>
            <person name="Podicherti R."/>
            <person name="Tsui H.-C.T."/>
            <person name="Winkler M.E."/>
        </authorList>
    </citation>
    <scope>NUCLEOTIDE SEQUENCE</scope>
</reference>
<evidence type="ECO:0000313" key="2">
    <source>
        <dbReference type="EMBL" id="SVC76356.1"/>
    </source>
</evidence>